<dbReference type="InterPro" id="IPR002145">
    <property type="entry name" value="CopG"/>
</dbReference>
<dbReference type="CDD" id="cd21631">
    <property type="entry name" value="RHH_CopG_NikR-like"/>
    <property type="match status" value="1"/>
</dbReference>
<dbReference type="AlphaFoldDB" id="A0A6J6J9Z0"/>
<feature type="domain" description="Ribbon-helix-helix protein CopG" evidence="2">
    <location>
        <begin position="5"/>
        <end position="44"/>
    </location>
</feature>
<protein>
    <submittedName>
        <fullName evidence="3">Unannotated protein</fullName>
    </submittedName>
</protein>
<accession>A0A6J6J9Z0</accession>
<sequence>MYGMKRTTVYFPEEMKARLEAEAAKRGVSEAELIREAVDKEIRRSRSFAGIVTGDTGGVTSENLHEHMEGFGEM</sequence>
<reference evidence="3" key="1">
    <citation type="submission" date="2020-05" db="EMBL/GenBank/DDBJ databases">
        <authorList>
            <person name="Chiriac C."/>
            <person name="Salcher M."/>
            <person name="Ghai R."/>
            <person name="Kavagutti S V."/>
        </authorList>
    </citation>
    <scope>NUCLEOTIDE SEQUENCE</scope>
</reference>
<dbReference type="SUPFAM" id="SSF47598">
    <property type="entry name" value="Ribbon-helix-helix"/>
    <property type="match status" value="1"/>
</dbReference>
<evidence type="ECO:0000256" key="1">
    <source>
        <dbReference type="SAM" id="MobiDB-lite"/>
    </source>
</evidence>
<dbReference type="EMBL" id="CAFBMO010000140">
    <property type="protein sequence ID" value="CAB4922497.1"/>
    <property type="molecule type" value="Genomic_DNA"/>
</dbReference>
<dbReference type="EMBL" id="CAEZVB010000147">
    <property type="protein sequence ID" value="CAB4633841.1"/>
    <property type="molecule type" value="Genomic_DNA"/>
</dbReference>
<dbReference type="GO" id="GO:0006355">
    <property type="term" value="P:regulation of DNA-templated transcription"/>
    <property type="evidence" value="ECO:0007669"/>
    <property type="project" value="InterPro"/>
</dbReference>
<gene>
    <name evidence="3" type="ORF">UFOPK1908_01635</name>
    <name evidence="4" type="ORF">UFOPK3576_01745</name>
</gene>
<proteinExistence type="predicted"/>
<organism evidence="3">
    <name type="scientific">freshwater metagenome</name>
    <dbReference type="NCBI Taxonomy" id="449393"/>
    <lineage>
        <taxon>unclassified sequences</taxon>
        <taxon>metagenomes</taxon>
        <taxon>ecological metagenomes</taxon>
    </lineage>
</organism>
<dbReference type="InterPro" id="IPR013321">
    <property type="entry name" value="Arc_rbn_hlx_hlx"/>
</dbReference>
<evidence type="ECO:0000313" key="4">
    <source>
        <dbReference type="EMBL" id="CAB4922497.1"/>
    </source>
</evidence>
<dbReference type="InterPro" id="IPR010985">
    <property type="entry name" value="Ribbon_hlx_hlx"/>
</dbReference>
<feature type="region of interest" description="Disordered" evidence="1">
    <location>
        <begin position="51"/>
        <end position="74"/>
    </location>
</feature>
<feature type="compositionally biased region" description="Basic and acidic residues" evidence="1">
    <location>
        <begin position="63"/>
        <end position="74"/>
    </location>
</feature>
<evidence type="ECO:0000313" key="3">
    <source>
        <dbReference type="EMBL" id="CAB4633841.1"/>
    </source>
</evidence>
<dbReference type="Gene3D" id="1.10.1220.10">
    <property type="entry name" value="Met repressor-like"/>
    <property type="match status" value="1"/>
</dbReference>
<evidence type="ECO:0000259" key="2">
    <source>
        <dbReference type="Pfam" id="PF01402"/>
    </source>
</evidence>
<name>A0A6J6J9Z0_9ZZZZ</name>
<dbReference type="Pfam" id="PF01402">
    <property type="entry name" value="RHH_1"/>
    <property type="match status" value="1"/>
</dbReference>